<gene>
    <name evidence="8" type="ORF">FYJ63_00245</name>
</gene>
<dbReference type="InterPro" id="IPR007260">
    <property type="entry name" value="NanE"/>
</dbReference>
<dbReference type="UniPathway" id="UPA00629">
    <property type="reaction ID" value="UER00682"/>
</dbReference>
<evidence type="ECO:0000256" key="5">
    <source>
        <dbReference type="ARBA" id="ARBA00013180"/>
    </source>
</evidence>
<evidence type="ECO:0000256" key="1">
    <source>
        <dbReference type="ARBA" id="ARBA00000056"/>
    </source>
</evidence>
<name>A0A7K0JZN2_9ACTO</name>
<dbReference type="GO" id="GO:0019262">
    <property type="term" value="P:N-acetylneuraminate catabolic process"/>
    <property type="evidence" value="ECO:0007669"/>
    <property type="project" value="UniProtKB-UniPathway"/>
</dbReference>
<dbReference type="InterPro" id="IPR013785">
    <property type="entry name" value="Aldolase_TIM"/>
</dbReference>
<dbReference type="PANTHER" id="PTHR36204:SF1">
    <property type="entry name" value="N-ACETYLMANNOSAMINE-6-PHOSPHATE 2-EPIMERASE-RELATED"/>
    <property type="match status" value="1"/>
</dbReference>
<evidence type="ECO:0000256" key="6">
    <source>
        <dbReference type="ARBA" id="ARBA00023235"/>
    </source>
</evidence>
<evidence type="ECO:0000256" key="4">
    <source>
        <dbReference type="ARBA" id="ARBA00007439"/>
    </source>
</evidence>
<reference evidence="8 9" key="1">
    <citation type="submission" date="2019-08" db="EMBL/GenBank/DDBJ databases">
        <title>In-depth cultivation of the pig gut microbiome towards novel bacterial diversity and tailored functional studies.</title>
        <authorList>
            <person name="Wylensek D."/>
            <person name="Hitch T.C.A."/>
            <person name="Clavel T."/>
        </authorList>
    </citation>
    <scope>NUCLEOTIDE SEQUENCE [LARGE SCALE GENOMIC DNA]</scope>
    <source>
        <strain evidence="8 9">RF-GAM-744-WT-7</strain>
    </source>
</reference>
<evidence type="ECO:0000313" key="9">
    <source>
        <dbReference type="Proteomes" id="UP000442535"/>
    </source>
</evidence>
<dbReference type="CDD" id="cd04729">
    <property type="entry name" value="NanE"/>
    <property type="match status" value="1"/>
</dbReference>
<evidence type="ECO:0000256" key="2">
    <source>
        <dbReference type="ARBA" id="ARBA00002147"/>
    </source>
</evidence>
<dbReference type="Proteomes" id="UP000442535">
    <property type="component" value="Unassembled WGS sequence"/>
</dbReference>
<dbReference type="AlphaFoldDB" id="A0A7K0JZN2"/>
<evidence type="ECO:0000313" key="8">
    <source>
        <dbReference type="EMBL" id="MST48701.1"/>
    </source>
</evidence>
<dbReference type="EC" id="5.1.3.9" evidence="5"/>
<sequence>MNETRQQLIDSLKGQLVVSCQAYPGDAMRRADITAAVAQSVVAGGAAAVRIQGVADLIAVRQAVEVPIIGLIKFGHEGVYITPSIAHARNCVNAGADIVAIDATLRQRGQGETFADAVTALHEEFPQVAVMADCASLEDAKAAEDAGADLIGTTLAGYTPADYPYSRTSTSGPDLDFIEKLCLGVKRPIVVEGRIHSPEELKEVYQFPIHFACVGTAITHPQRITGWYVDALKKP</sequence>
<protein>
    <recommendedName>
        <fullName evidence="5">N-acylglucosamine-6-phosphate 2-epimerase</fullName>
        <ecNumber evidence="5">5.1.3.9</ecNumber>
    </recommendedName>
</protein>
<comment type="similarity">
    <text evidence="4">Belongs to the NanE family.</text>
</comment>
<dbReference type="SUPFAM" id="SSF51366">
    <property type="entry name" value="Ribulose-phoshate binding barrel"/>
    <property type="match status" value="1"/>
</dbReference>
<dbReference type="GO" id="GO:0047465">
    <property type="term" value="F:N-acylglucosamine-6-phosphate 2-epimerase activity"/>
    <property type="evidence" value="ECO:0007669"/>
    <property type="project" value="UniProtKB-EC"/>
</dbReference>
<organism evidence="8 9">
    <name type="scientific">Mobiluncus porci</name>
    <dbReference type="NCBI Taxonomy" id="2652278"/>
    <lineage>
        <taxon>Bacteria</taxon>
        <taxon>Bacillati</taxon>
        <taxon>Actinomycetota</taxon>
        <taxon>Actinomycetes</taxon>
        <taxon>Actinomycetales</taxon>
        <taxon>Actinomycetaceae</taxon>
        <taxon>Mobiluncus</taxon>
    </lineage>
</organism>
<keyword evidence="9" id="KW-1185">Reference proteome</keyword>
<comment type="catalytic activity">
    <reaction evidence="1">
        <text>an N-acyl-D-glucosamine 6-phosphate = an N-acyl-D-mannosamine 6-phosphate</text>
        <dbReference type="Rhea" id="RHEA:23932"/>
        <dbReference type="ChEBI" id="CHEBI:57599"/>
        <dbReference type="ChEBI" id="CHEBI:57666"/>
        <dbReference type="EC" id="5.1.3.9"/>
    </reaction>
</comment>
<comment type="pathway">
    <text evidence="3">Amino-sugar metabolism; N-acetylneuraminate degradation; D-fructose 6-phosphate from N-acetylneuraminate: step 3/5.</text>
</comment>
<dbReference type="PANTHER" id="PTHR36204">
    <property type="entry name" value="N-ACETYLMANNOSAMINE-6-PHOSPHATE 2-EPIMERASE-RELATED"/>
    <property type="match status" value="1"/>
</dbReference>
<dbReference type="GO" id="GO:0006053">
    <property type="term" value="P:N-acetylmannosamine catabolic process"/>
    <property type="evidence" value="ECO:0007669"/>
    <property type="project" value="TreeGrafter"/>
</dbReference>
<keyword evidence="7" id="KW-0119">Carbohydrate metabolism</keyword>
<dbReference type="NCBIfam" id="NF002231">
    <property type="entry name" value="PRK01130.1"/>
    <property type="match status" value="1"/>
</dbReference>
<dbReference type="GO" id="GO:0005829">
    <property type="term" value="C:cytosol"/>
    <property type="evidence" value="ECO:0007669"/>
    <property type="project" value="TreeGrafter"/>
</dbReference>
<dbReference type="EMBL" id="VUMY01000001">
    <property type="protein sequence ID" value="MST48701.1"/>
    <property type="molecule type" value="Genomic_DNA"/>
</dbReference>
<dbReference type="Pfam" id="PF04131">
    <property type="entry name" value="NanE"/>
    <property type="match status" value="1"/>
</dbReference>
<dbReference type="InterPro" id="IPR011060">
    <property type="entry name" value="RibuloseP-bd_barrel"/>
</dbReference>
<dbReference type="Gene3D" id="3.20.20.70">
    <property type="entry name" value="Aldolase class I"/>
    <property type="match status" value="1"/>
</dbReference>
<comment type="caution">
    <text evidence="8">The sequence shown here is derived from an EMBL/GenBank/DDBJ whole genome shotgun (WGS) entry which is preliminary data.</text>
</comment>
<keyword evidence="6" id="KW-0413">Isomerase</keyword>
<proteinExistence type="inferred from homology"/>
<evidence type="ECO:0000256" key="3">
    <source>
        <dbReference type="ARBA" id="ARBA00005081"/>
    </source>
</evidence>
<comment type="function">
    <text evidence="2">Converts N-acetylmannosamine-6-phosphate (ManNAc-6-P) to N-acetylglucosamine-6-phosphate (GlcNAc-6-P).</text>
</comment>
<dbReference type="RefSeq" id="WP_154542628.1">
    <property type="nucleotide sequence ID" value="NZ_JAQYQY010000018.1"/>
</dbReference>
<evidence type="ECO:0000256" key="7">
    <source>
        <dbReference type="ARBA" id="ARBA00023277"/>
    </source>
</evidence>
<accession>A0A7K0JZN2</accession>